<evidence type="ECO:0000313" key="3">
    <source>
        <dbReference type="EMBL" id="ADO19096.1"/>
    </source>
</evidence>
<dbReference type="EMBL" id="HQ291115">
    <property type="protein sequence ID" value="ADO19096.1"/>
    <property type="molecule type" value="Genomic_DNA"/>
</dbReference>
<dbReference type="GO" id="GO:0003677">
    <property type="term" value="F:DNA binding"/>
    <property type="evidence" value="ECO:0007669"/>
    <property type="project" value="InterPro"/>
</dbReference>
<dbReference type="GO" id="GO:0006310">
    <property type="term" value="P:DNA recombination"/>
    <property type="evidence" value="ECO:0007669"/>
    <property type="project" value="InterPro"/>
</dbReference>
<comment type="similarity">
    <text evidence="1">Belongs to the plasmid mobilization pre family.</text>
</comment>
<dbReference type="InterPro" id="IPR001668">
    <property type="entry name" value="Mob_Pre"/>
</dbReference>
<evidence type="ECO:0000256" key="1">
    <source>
        <dbReference type="ARBA" id="ARBA00010657"/>
    </source>
</evidence>
<protein>
    <submittedName>
        <fullName evidence="3">Plasmid recombination enzyme</fullName>
    </submittedName>
</protein>
<dbReference type="Pfam" id="PF01076">
    <property type="entry name" value="Mob_Pre"/>
    <property type="match status" value="1"/>
</dbReference>
<organism evidence="3">
    <name type="scientific">Nostoc flagelliforme str. Sunitezuoqi</name>
    <dbReference type="NCBI Taxonomy" id="676037"/>
    <lineage>
        <taxon>Bacteria</taxon>
        <taxon>Bacillati</taxon>
        <taxon>Cyanobacteriota</taxon>
        <taxon>Cyanophyceae</taxon>
        <taxon>Nostocales</taxon>
        <taxon>Nostocaceae</taxon>
        <taxon>Nostoc</taxon>
    </lineage>
</organism>
<gene>
    <name evidence="3" type="ORF">Nfla_4304</name>
</gene>
<dbReference type="AlphaFoldDB" id="E7DPT8"/>
<sequence>MNGSSGFWKTFRSTDFVPLDEKGQLRAKHFFDGRLKMRQFQDSYSEATEHLGLERGIKGSRAQHQEIKDFYSIVNSGIEPDSSLTQLQLQAKAADRDRAQAKKQQMEDSRANSRAFLPLMLPPMSLASSRDSK</sequence>
<dbReference type="Gene3D" id="3.30.930.30">
    <property type="match status" value="1"/>
</dbReference>
<feature type="compositionally biased region" description="Low complexity" evidence="2">
    <location>
        <begin position="117"/>
        <end position="133"/>
    </location>
</feature>
<proteinExistence type="inferred from homology"/>
<evidence type="ECO:0000256" key="2">
    <source>
        <dbReference type="SAM" id="MobiDB-lite"/>
    </source>
</evidence>
<dbReference type="CDD" id="cd17242">
    <property type="entry name" value="MobM_relaxase"/>
    <property type="match status" value="1"/>
</dbReference>
<feature type="compositionally biased region" description="Basic and acidic residues" evidence="2">
    <location>
        <begin position="93"/>
        <end position="111"/>
    </location>
</feature>
<name>E7DPT8_9NOSO</name>
<reference evidence="3" key="1">
    <citation type="journal article" date="2011" name="Acta Physiol. Plant.">
        <title>An investigation on the genetic background of Nostoc flagelliforme by similarity analysis of its partial genomic DNA and phylogenetic comparison of deduced related species.</title>
        <authorList>
            <person name="Gao X."/>
            <person name="Liu K."/>
            <person name="Qiu B.S."/>
        </authorList>
    </citation>
    <scope>NUCLEOTIDE SEQUENCE</scope>
    <source>
        <strain evidence="3">Sunitezuoqi</strain>
    </source>
</reference>
<feature type="region of interest" description="Disordered" evidence="2">
    <location>
        <begin position="88"/>
        <end position="133"/>
    </location>
</feature>
<accession>E7DPT8</accession>